<evidence type="ECO:0000313" key="2">
    <source>
        <dbReference type="Proteomes" id="UP000735302"/>
    </source>
</evidence>
<dbReference type="AlphaFoldDB" id="A0AAV3Y0G6"/>
<sequence>MVWNKNSRSGIELFVNSQTRRQHHSLVCSYAVKCFTLSCLTLKSETNSGEQKHKRENQNKGNGNICMDKILIAYVRVDFPSRQADCRRLCCCLPYVKLLCFTHSRLASIWRHVMCHSRTVRSQPQGPHPTLLTATVELLPIAY</sequence>
<organism evidence="1 2">
    <name type="scientific">Plakobranchus ocellatus</name>
    <dbReference type="NCBI Taxonomy" id="259542"/>
    <lineage>
        <taxon>Eukaryota</taxon>
        <taxon>Metazoa</taxon>
        <taxon>Spiralia</taxon>
        <taxon>Lophotrochozoa</taxon>
        <taxon>Mollusca</taxon>
        <taxon>Gastropoda</taxon>
        <taxon>Heterobranchia</taxon>
        <taxon>Euthyneura</taxon>
        <taxon>Panpulmonata</taxon>
        <taxon>Sacoglossa</taxon>
        <taxon>Placobranchoidea</taxon>
        <taxon>Plakobranchidae</taxon>
        <taxon>Plakobranchus</taxon>
    </lineage>
</organism>
<protein>
    <submittedName>
        <fullName evidence="1">Uncharacterized protein</fullName>
    </submittedName>
</protein>
<evidence type="ECO:0000313" key="1">
    <source>
        <dbReference type="EMBL" id="GFN75473.1"/>
    </source>
</evidence>
<reference evidence="1 2" key="1">
    <citation type="journal article" date="2021" name="Elife">
        <title>Chloroplast acquisition without the gene transfer in kleptoplastic sea slugs, Plakobranchus ocellatus.</title>
        <authorList>
            <person name="Maeda T."/>
            <person name="Takahashi S."/>
            <person name="Yoshida T."/>
            <person name="Shimamura S."/>
            <person name="Takaki Y."/>
            <person name="Nagai Y."/>
            <person name="Toyoda A."/>
            <person name="Suzuki Y."/>
            <person name="Arimoto A."/>
            <person name="Ishii H."/>
            <person name="Satoh N."/>
            <person name="Nishiyama T."/>
            <person name="Hasebe M."/>
            <person name="Maruyama T."/>
            <person name="Minagawa J."/>
            <person name="Obokata J."/>
            <person name="Shigenobu S."/>
        </authorList>
    </citation>
    <scope>NUCLEOTIDE SEQUENCE [LARGE SCALE GENOMIC DNA]</scope>
</reference>
<accession>A0AAV3Y0G6</accession>
<comment type="caution">
    <text evidence="1">The sequence shown here is derived from an EMBL/GenBank/DDBJ whole genome shotgun (WGS) entry which is preliminary data.</text>
</comment>
<gene>
    <name evidence="1" type="ORF">PoB_000197900</name>
</gene>
<dbReference type="Proteomes" id="UP000735302">
    <property type="component" value="Unassembled WGS sequence"/>
</dbReference>
<name>A0AAV3Y0G6_9GAST</name>
<proteinExistence type="predicted"/>
<keyword evidence="2" id="KW-1185">Reference proteome</keyword>
<dbReference type="EMBL" id="BLXT01000273">
    <property type="protein sequence ID" value="GFN75473.1"/>
    <property type="molecule type" value="Genomic_DNA"/>
</dbReference>